<evidence type="ECO:0000256" key="7">
    <source>
        <dbReference type="PIRNR" id="PIRNR000124"/>
    </source>
</evidence>
<dbReference type="SUPFAM" id="SSF52413">
    <property type="entry name" value="UDP-glucose/GDP-mannose dehydrogenase C-terminal domain"/>
    <property type="match status" value="1"/>
</dbReference>
<dbReference type="PIRSF" id="PIRSF000124">
    <property type="entry name" value="UDPglc_GDPman_dh"/>
    <property type="match status" value="1"/>
</dbReference>
<evidence type="ECO:0000256" key="4">
    <source>
        <dbReference type="ARBA" id="ARBA00023002"/>
    </source>
</evidence>
<evidence type="ECO:0000256" key="6">
    <source>
        <dbReference type="ARBA" id="ARBA00047473"/>
    </source>
</evidence>
<organism evidence="12 13">
    <name type="scientific">Halalkalicoccus paucihalophilus</name>
    <dbReference type="NCBI Taxonomy" id="1008153"/>
    <lineage>
        <taxon>Archaea</taxon>
        <taxon>Methanobacteriati</taxon>
        <taxon>Methanobacteriota</taxon>
        <taxon>Stenosarchaea group</taxon>
        <taxon>Halobacteria</taxon>
        <taxon>Halobacteriales</taxon>
        <taxon>Halococcaceae</taxon>
        <taxon>Halalkalicoccus</taxon>
    </lineage>
</organism>
<dbReference type="PIRSF" id="PIRSF500134">
    <property type="entry name" value="UDPglc_DH_bac"/>
    <property type="match status" value="1"/>
</dbReference>
<feature type="binding site" evidence="10">
    <location>
        <position position="127"/>
    </location>
    <ligand>
        <name>NAD(+)</name>
        <dbReference type="ChEBI" id="CHEBI:57540"/>
    </ligand>
</feature>
<comment type="catalytic activity">
    <reaction evidence="6 7">
        <text>UDP-alpha-D-glucose + 2 NAD(+) + H2O = UDP-alpha-D-glucuronate + 2 NADH + 3 H(+)</text>
        <dbReference type="Rhea" id="RHEA:23596"/>
        <dbReference type="ChEBI" id="CHEBI:15377"/>
        <dbReference type="ChEBI" id="CHEBI:15378"/>
        <dbReference type="ChEBI" id="CHEBI:57540"/>
        <dbReference type="ChEBI" id="CHEBI:57945"/>
        <dbReference type="ChEBI" id="CHEBI:58052"/>
        <dbReference type="ChEBI" id="CHEBI:58885"/>
        <dbReference type="EC" id="1.1.1.22"/>
    </reaction>
</comment>
<dbReference type="InterPro" id="IPR001732">
    <property type="entry name" value="UDP-Glc/GDP-Man_DH_N"/>
</dbReference>
<feature type="binding site" evidence="10">
    <location>
        <position position="339"/>
    </location>
    <ligand>
        <name>NAD(+)</name>
        <dbReference type="ChEBI" id="CHEBI:57540"/>
    </ligand>
</feature>
<feature type="binding site" evidence="9">
    <location>
        <position position="217"/>
    </location>
    <ligand>
        <name>substrate</name>
    </ligand>
</feature>
<dbReference type="InterPro" id="IPR014026">
    <property type="entry name" value="UDP-Glc/GDP-Man_DH_dimer"/>
</dbReference>
<dbReference type="GO" id="GO:0006065">
    <property type="term" value="P:UDP-glucuronate biosynthetic process"/>
    <property type="evidence" value="ECO:0007669"/>
    <property type="project" value="UniProtKB-UniPathway"/>
</dbReference>
<dbReference type="PANTHER" id="PTHR43750">
    <property type="entry name" value="UDP-GLUCOSE 6-DEHYDROGENASE TUAD"/>
    <property type="match status" value="1"/>
</dbReference>
<feature type="binding site" evidence="10">
    <location>
        <position position="89"/>
    </location>
    <ligand>
        <name>NAD(+)</name>
        <dbReference type="ChEBI" id="CHEBI:57540"/>
    </ligand>
</feature>
<dbReference type="InterPro" id="IPR008927">
    <property type="entry name" value="6-PGluconate_DH-like_C_sf"/>
</dbReference>
<feature type="binding site" evidence="9">
    <location>
        <begin position="262"/>
        <end position="266"/>
    </location>
    <ligand>
        <name>substrate</name>
    </ligand>
</feature>
<evidence type="ECO:0000313" key="13">
    <source>
        <dbReference type="Proteomes" id="UP000075321"/>
    </source>
</evidence>
<feature type="domain" description="UDP-glucose/GDP-mannose dehydrogenase C-terminal" evidence="11">
    <location>
        <begin position="325"/>
        <end position="424"/>
    </location>
</feature>
<feature type="binding site" evidence="9">
    <location>
        <position position="332"/>
    </location>
    <ligand>
        <name>substrate</name>
    </ligand>
</feature>
<evidence type="ECO:0000256" key="3">
    <source>
        <dbReference type="ARBA" id="ARBA00012954"/>
    </source>
</evidence>
<evidence type="ECO:0000256" key="10">
    <source>
        <dbReference type="PIRSR" id="PIRSR500134-3"/>
    </source>
</evidence>
<feature type="binding site" evidence="10">
    <location>
        <position position="276"/>
    </location>
    <ligand>
        <name>NAD(+)</name>
        <dbReference type="ChEBI" id="CHEBI:57540"/>
    </ligand>
</feature>
<dbReference type="Pfam" id="PF00984">
    <property type="entry name" value="UDPG_MGDP_dh"/>
    <property type="match status" value="1"/>
</dbReference>
<feature type="binding site" evidence="10">
    <location>
        <position position="35"/>
    </location>
    <ligand>
        <name>NAD(+)</name>
        <dbReference type="ChEBI" id="CHEBI:57540"/>
    </ligand>
</feature>
<dbReference type="SUPFAM" id="SSF51735">
    <property type="entry name" value="NAD(P)-binding Rossmann-fold domains"/>
    <property type="match status" value="1"/>
</dbReference>
<dbReference type="Pfam" id="PF03721">
    <property type="entry name" value="UDPG_MGDP_dh_N"/>
    <property type="match status" value="1"/>
</dbReference>
<reference evidence="12 13" key="1">
    <citation type="submission" date="2016-02" db="EMBL/GenBank/DDBJ databases">
        <title>Genome sequence of Halalkalicoccus paucihalophilus DSM 24557.</title>
        <authorList>
            <person name="Poehlein A."/>
            <person name="Daniel R."/>
        </authorList>
    </citation>
    <scope>NUCLEOTIDE SEQUENCE [LARGE SCALE GENOMIC DNA]</scope>
    <source>
        <strain evidence="12 13">DSM 24557</strain>
    </source>
</reference>
<dbReference type="InterPro" id="IPR014027">
    <property type="entry name" value="UDP-Glc/GDP-Man_DH_C"/>
</dbReference>
<proteinExistence type="inferred from homology"/>
<dbReference type="Gene3D" id="1.20.5.100">
    <property type="entry name" value="Cytochrome c1, transmembrane anchor, C-terminal"/>
    <property type="match status" value="1"/>
</dbReference>
<dbReference type="EC" id="1.1.1.22" evidence="3 7"/>
<name>A0A151ABJ5_9EURY</name>
<feature type="binding site" evidence="10">
    <location>
        <position position="164"/>
    </location>
    <ligand>
        <name>NAD(+)</name>
        <dbReference type="ChEBI" id="CHEBI:57540"/>
    </ligand>
</feature>
<evidence type="ECO:0000256" key="1">
    <source>
        <dbReference type="ARBA" id="ARBA00004701"/>
    </source>
</evidence>
<dbReference type="GO" id="GO:0051287">
    <property type="term" value="F:NAD binding"/>
    <property type="evidence" value="ECO:0007669"/>
    <property type="project" value="InterPro"/>
</dbReference>
<evidence type="ECO:0000256" key="9">
    <source>
        <dbReference type="PIRSR" id="PIRSR500134-2"/>
    </source>
</evidence>
<dbReference type="InterPro" id="IPR028357">
    <property type="entry name" value="UDPglc_DH_bac"/>
</dbReference>
<dbReference type="Pfam" id="PF03720">
    <property type="entry name" value="UDPG_MGDP_dh_C"/>
    <property type="match status" value="1"/>
</dbReference>
<evidence type="ECO:0000256" key="2">
    <source>
        <dbReference type="ARBA" id="ARBA00006601"/>
    </source>
</evidence>
<evidence type="ECO:0000256" key="8">
    <source>
        <dbReference type="PIRSR" id="PIRSR500134-1"/>
    </source>
</evidence>
<gene>
    <name evidence="12" type="primary">aglM</name>
    <name evidence="12" type="ORF">HAPAU_28870</name>
</gene>
<dbReference type="GO" id="GO:0000271">
    <property type="term" value="P:polysaccharide biosynthetic process"/>
    <property type="evidence" value="ECO:0007669"/>
    <property type="project" value="InterPro"/>
</dbReference>
<dbReference type="Proteomes" id="UP000075321">
    <property type="component" value="Unassembled WGS sequence"/>
</dbReference>
<comment type="pathway">
    <text evidence="1">Nucleotide-sugar biosynthesis; UDP-alpha-D-glucuronate biosynthesis; UDP-alpha-D-glucuronate from UDP-alpha-D-glucose: step 1/1.</text>
</comment>
<keyword evidence="13" id="KW-1185">Reference proteome</keyword>
<dbReference type="NCBIfam" id="NF041297">
    <property type="entry name" value="UDPGDh_AglM"/>
    <property type="match status" value="1"/>
</dbReference>
<dbReference type="GO" id="GO:0003979">
    <property type="term" value="F:UDP-glucose 6-dehydrogenase activity"/>
    <property type="evidence" value="ECO:0007669"/>
    <property type="project" value="UniProtKB-EC"/>
</dbReference>
<dbReference type="EMBL" id="LTAZ01000008">
    <property type="protein sequence ID" value="KYH25066.1"/>
    <property type="molecule type" value="Genomic_DNA"/>
</dbReference>
<dbReference type="SMART" id="SM00984">
    <property type="entry name" value="UDPG_MGDP_dh_C"/>
    <property type="match status" value="1"/>
</dbReference>
<dbReference type="Gene3D" id="3.40.50.720">
    <property type="entry name" value="NAD(P)-binding Rossmann-like Domain"/>
    <property type="match status" value="2"/>
</dbReference>
<dbReference type="InterPro" id="IPR017476">
    <property type="entry name" value="UDP-Glc/GDP-Man"/>
</dbReference>
<dbReference type="PATRIC" id="fig|1008153.3.peg.2963"/>
<feature type="active site" description="Nucleophile" evidence="8">
    <location>
        <position position="273"/>
    </location>
</feature>
<accession>A0A151ABJ5</accession>
<dbReference type="InterPro" id="IPR036220">
    <property type="entry name" value="UDP-Glc/GDP-Man_DH_C_sf"/>
</dbReference>
<evidence type="ECO:0000313" key="12">
    <source>
        <dbReference type="EMBL" id="KYH25066.1"/>
    </source>
</evidence>
<dbReference type="InterPro" id="IPR036291">
    <property type="entry name" value="NAD(P)-bd_dom_sf"/>
</dbReference>
<comment type="caution">
    <text evidence="12">The sequence shown here is derived from an EMBL/GenBank/DDBJ whole genome shotgun (WGS) entry which is preliminary data.</text>
</comment>
<dbReference type="UniPathway" id="UPA00038">
    <property type="reaction ID" value="UER00491"/>
</dbReference>
<dbReference type="NCBIfam" id="TIGR03026">
    <property type="entry name" value="NDP-sugDHase"/>
    <property type="match status" value="1"/>
</dbReference>
<keyword evidence="5 7" id="KW-0520">NAD</keyword>
<comment type="similarity">
    <text evidence="2 7">Belongs to the UDP-glucose/GDP-mannose dehydrogenase family.</text>
</comment>
<dbReference type="PANTHER" id="PTHR43750:SF3">
    <property type="entry name" value="UDP-GLUCOSE 6-DEHYDROGENASE TUAD"/>
    <property type="match status" value="1"/>
</dbReference>
<evidence type="ECO:0000256" key="5">
    <source>
        <dbReference type="ARBA" id="ARBA00023027"/>
    </source>
</evidence>
<protein>
    <recommendedName>
        <fullName evidence="3 7">UDP-glucose 6-dehydrogenase</fullName>
        <ecNumber evidence="3 7">1.1.1.22</ecNumber>
    </recommendedName>
</protein>
<feature type="binding site" evidence="9">
    <location>
        <position position="270"/>
    </location>
    <ligand>
        <name>substrate</name>
    </ligand>
</feature>
<feature type="binding site" evidence="9">
    <location>
        <begin position="161"/>
        <end position="164"/>
    </location>
    <ligand>
        <name>substrate</name>
    </ligand>
</feature>
<dbReference type="AlphaFoldDB" id="A0A151ABJ5"/>
<dbReference type="InterPro" id="IPR054886">
    <property type="entry name" value="UDPGDh_AglM"/>
</dbReference>
<dbReference type="SUPFAM" id="SSF48179">
    <property type="entry name" value="6-phosphogluconate dehydrogenase C-terminal domain-like"/>
    <property type="match status" value="1"/>
</dbReference>
<keyword evidence="4 7" id="KW-0560">Oxidoreductase</keyword>
<sequence length="435" mass="46328">MTVCTMNIAVVGSGYVGTTLAACFADLGHEVTAIDIDEGVVDRLNRGEASIHEPGLDELIEEHAGDRLRATTDYDAIRDCEVTFLALPTPSREDGSIDASIIEGGARSVGEALSGGGNDHLVVVKSTVIPGTTEGTLIPAIEAGSGEAVGERIRVGMNPEFLREGSAVTDFLEPEKLVLGADDDWSHDRLGSVFEPLIERADPAVVEATVREAETIKYANNAFLATKISLINELGNICKEFGVDAYRIADAIGLDDRIGERFLRSGVGWGGSCFPKDVDALRAAAREAGYEPELLDAAVAVNDRQPERLLALLEDHVDLTGARIAVLGLAFKPGTDDVRNSRAIPVIEGLEERGATVVAYDPVAPAPMREHFPGIEYAESAAEALSGADGALVVTDWDEFAALDEEFEGMASPVVIDGRRVVEPREGLTYEGLTW</sequence>
<evidence type="ECO:0000259" key="11">
    <source>
        <dbReference type="SMART" id="SM00984"/>
    </source>
</evidence>